<keyword evidence="2" id="KW-0812">Transmembrane</keyword>
<keyword evidence="2" id="KW-1133">Transmembrane helix</keyword>
<feature type="transmembrane region" description="Helical" evidence="2">
    <location>
        <begin position="296"/>
        <end position="313"/>
    </location>
</feature>
<proteinExistence type="predicted"/>
<dbReference type="Proteomes" id="UP000023152">
    <property type="component" value="Unassembled WGS sequence"/>
</dbReference>
<feature type="compositionally biased region" description="Basic and acidic residues" evidence="1">
    <location>
        <begin position="221"/>
        <end position="230"/>
    </location>
</feature>
<name>X6M661_RETFI</name>
<keyword evidence="2" id="KW-0472">Membrane</keyword>
<dbReference type="AlphaFoldDB" id="X6M661"/>
<evidence type="ECO:0000256" key="1">
    <source>
        <dbReference type="SAM" id="MobiDB-lite"/>
    </source>
</evidence>
<evidence type="ECO:0000313" key="3">
    <source>
        <dbReference type="EMBL" id="ETO09478.1"/>
    </source>
</evidence>
<dbReference type="EMBL" id="ASPP01024044">
    <property type="protein sequence ID" value="ETO09478.1"/>
    <property type="molecule type" value="Genomic_DNA"/>
</dbReference>
<sequence length="314" mass="36020">MFFICECVLEKKRIVLRIFVRKFISISTTLTEKEGTFLPIMLRKLCSCCSRKKRNETKEVDEKDHSTKNEVRNDTNEEKMGLKSAATDAFGEDVVRVESRDSNTGFGGAENVIFDNQGSALSKTSIIGLWCDHFTNKKEQENDSESNSERLSQIPFDLHIKSTSLFEQQGRHYVGTIELLYDHIFQLLPNEDASIRNKISGTIVIKIILGSKNKIKKNHKKENDPQKEENDQQQQKKKGNVMVATKPLMSINQLLSQSSFGCMHIPLYNVELLNQALLQMDLPLPVNEMLFNINQTSSLAFFFFFHSLFFFFAI</sequence>
<protein>
    <submittedName>
        <fullName evidence="3">Uncharacterized protein</fullName>
    </submittedName>
</protein>
<comment type="caution">
    <text evidence="3">The sequence shown here is derived from an EMBL/GenBank/DDBJ whole genome shotgun (WGS) entry which is preliminary data.</text>
</comment>
<keyword evidence="4" id="KW-1185">Reference proteome</keyword>
<accession>X6M661</accession>
<organism evidence="3 4">
    <name type="scientific">Reticulomyxa filosa</name>
    <dbReference type="NCBI Taxonomy" id="46433"/>
    <lineage>
        <taxon>Eukaryota</taxon>
        <taxon>Sar</taxon>
        <taxon>Rhizaria</taxon>
        <taxon>Retaria</taxon>
        <taxon>Foraminifera</taxon>
        <taxon>Monothalamids</taxon>
        <taxon>Reticulomyxidae</taxon>
        <taxon>Reticulomyxa</taxon>
    </lineage>
</organism>
<evidence type="ECO:0000313" key="4">
    <source>
        <dbReference type="Proteomes" id="UP000023152"/>
    </source>
</evidence>
<gene>
    <name evidence="3" type="ORF">RFI_27898</name>
</gene>
<feature type="region of interest" description="Disordered" evidence="1">
    <location>
        <begin position="57"/>
        <end position="79"/>
    </location>
</feature>
<evidence type="ECO:0000256" key="2">
    <source>
        <dbReference type="SAM" id="Phobius"/>
    </source>
</evidence>
<reference evidence="3 4" key="1">
    <citation type="journal article" date="2013" name="Curr. Biol.">
        <title>The Genome of the Foraminiferan Reticulomyxa filosa.</title>
        <authorList>
            <person name="Glockner G."/>
            <person name="Hulsmann N."/>
            <person name="Schleicher M."/>
            <person name="Noegel A.A."/>
            <person name="Eichinger L."/>
            <person name="Gallinger C."/>
            <person name="Pawlowski J."/>
            <person name="Sierra R."/>
            <person name="Euteneuer U."/>
            <person name="Pillet L."/>
            <person name="Moustafa A."/>
            <person name="Platzer M."/>
            <person name="Groth M."/>
            <person name="Szafranski K."/>
            <person name="Schliwa M."/>
        </authorList>
    </citation>
    <scope>NUCLEOTIDE SEQUENCE [LARGE SCALE GENOMIC DNA]</scope>
</reference>
<feature type="region of interest" description="Disordered" evidence="1">
    <location>
        <begin position="216"/>
        <end position="239"/>
    </location>
</feature>